<feature type="compositionally biased region" description="Low complexity" evidence="1">
    <location>
        <begin position="90"/>
        <end position="101"/>
    </location>
</feature>
<dbReference type="InterPro" id="IPR015943">
    <property type="entry name" value="WD40/YVTN_repeat-like_dom_sf"/>
</dbReference>
<dbReference type="AlphaFoldDB" id="A0A2K3DC91"/>
<accession>A0A2K3DC91</accession>
<evidence type="ECO:0000313" key="2">
    <source>
        <dbReference type="EMBL" id="PNW78156.1"/>
    </source>
</evidence>
<reference evidence="2 3" key="1">
    <citation type="journal article" date="2007" name="Science">
        <title>The Chlamydomonas genome reveals the evolution of key animal and plant functions.</title>
        <authorList>
            <person name="Merchant S.S."/>
            <person name="Prochnik S.E."/>
            <person name="Vallon O."/>
            <person name="Harris E.H."/>
            <person name="Karpowicz S.J."/>
            <person name="Witman G.B."/>
            <person name="Terry A."/>
            <person name="Salamov A."/>
            <person name="Fritz-Laylin L.K."/>
            <person name="Marechal-Drouard L."/>
            <person name="Marshall W.F."/>
            <person name="Qu L.H."/>
            <person name="Nelson D.R."/>
            <person name="Sanderfoot A.A."/>
            <person name="Spalding M.H."/>
            <person name="Kapitonov V.V."/>
            <person name="Ren Q."/>
            <person name="Ferris P."/>
            <person name="Lindquist E."/>
            <person name="Shapiro H."/>
            <person name="Lucas S.M."/>
            <person name="Grimwood J."/>
            <person name="Schmutz J."/>
            <person name="Cardol P."/>
            <person name="Cerutti H."/>
            <person name="Chanfreau G."/>
            <person name="Chen C.L."/>
            <person name="Cognat V."/>
            <person name="Croft M.T."/>
            <person name="Dent R."/>
            <person name="Dutcher S."/>
            <person name="Fernandez E."/>
            <person name="Fukuzawa H."/>
            <person name="Gonzalez-Ballester D."/>
            <person name="Gonzalez-Halphen D."/>
            <person name="Hallmann A."/>
            <person name="Hanikenne M."/>
            <person name="Hippler M."/>
            <person name="Inwood W."/>
            <person name="Jabbari K."/>
            <person name="Kalanon M."/>
            <person name="Kuras R."/>
            <person name="Lefebvre P.A."/>
            <person name="Lemaire S.D."/>
            <person name="Lobanov A.V."/>
            <person name="Lohr M."/>
            <person name="Manuell A."/>
            <person name="Meier I."/>
            <person name="Mets L."/>
            <person name="Mittag M."/>
            <person name="Mittelmeier T."/>
            <person name="Moroney J.V."/>
            <person name="Moseley J."/>
            <person name="Napoli C."/>
            <person name="Nedelcu A.M."/>
            <person name="Niyogi K."/>
            <person name="Novoselov S.V."/>
            <person name="Paulsen I.T."/>
            <person name="Pazour G."/>
            <person name="Purton S."/>
            <person name="Ral J.P."/>
            <person name="Riano-Pachon D.M."/>
            <person name="Riekhof W."/>
            <person name="Rymarquis L."/>
            <person name="Schroda M."/>
            <person name="Stern D."/>
            <person name="Umen J."/>
            <person name="Willows R."/>
            <person name="Wilson N."/>
            <person name="Zimmer S.L."/>
            <person name="Allmer J."/>
            <person name="Balk J."/>
            <person name="Bisova K."/>
            <person name="Chen C.J."/>
            <person name="Elias M."/>
            <person name="Gendler K."/>
            <person name="Hauser C."/>
            <person name="Lamb M.R."/>
            <person name="Ledford H."/>
            <person name="Long J.C."/>
            <person name="Minagawa J."/>
            <person name="Page M.D."/>
            <person name="Pan J."/>
            <person name="Pootakham W."/>
            <person name="Roje S."/>
            <person name="Rose A."/>
            <person name="Stahlberg E."/>
            <person name="Terauchi A.M."/>
            <person name="Yang P."/>
            <person name="Ball S."/>
            <person name="Bowler C."/>
            <person name="Dieckmann C.L."/>
            <person name="Gladyshev V.N."/>
            <person name="Green P."/>
            <person name="Jorgensen R."/>
            <person name="Mayfield S."/>
            <person name="Mueller-Roeber B."/>
            <person name="Rajamani S."/>
            <person name="Sayre R.T."/>
            <person name="Brokstein P."/>
            <person name="Dubchak I."/>
            <person name="Goodstein D."/>
            <person name="Hornick L."/>
            <person name="Huang Y.W."/>
            <person name="Jhaveri J."/>
            <person name="Luo Y."/>
            <person name="Martinez D."/>
            <person name="Ngau W.C."/>
            <person name="Otillar B."/>
            <person name="Poliakov A."/>
            <person name="Porter A."/>
            <person name="Szajkowski L."/>
            <person name="Werner G."/>
            <person name="Zhou K."/>
            <person name="Grigoriev I.V."/>
            <person name="Rokhsar D.S."/>
            <person name="Grossman A.R."/>
        </authorList>
    </citation>
    <scope>NUCLEOTIDE SEQUENCE [LARGE SCALE GENOMIC DNA]</scope>
    <source>
        <strain evidence="3">CC-503</strain>
    </source>
</reference>
<feature type="region of interest" description="Disordered" evidence="1">
    <location>
        <begin position="73"/>
        <end position="101"/>
    </location>
</feature>
<dbReference type="InParanoid" id="A0A2K3DC91"/>
<organism evidence="2 3">
    <name type="scientific">Chlamydomonas reinhardtii</name>
    <name type="common">Chlamydomonas smithii</name>
    <dbReference type="NCBI Taxonomy" id="3055"/>
    <lineage>
        <taxon>Eukaryota</taxon>
        <taxon>Viridiplantae</taxon>
        <taxon>Chlorophyta</taxon>
        <taxon>core chlorophytes</taxon>
        <taxon>Chlorophyceae</taxon>
        <taxon>CS clade</taxon>
        <taxon>Chlamydomonadales</taxon>
        <taxon>Chlamydomonadaceae</taxon>
        <taxon>Chlamydomonas</taxon>
    </lineage>
</organism>
<dbReference type="InterPro" id="IPR045139">
    <property type="entry name" value="Aladin"/>
</dbReference>
<dbReference type="OMA" id="WRWARWQ"/>
<evidence type="ECO:0000313" key="3">
    <source>
        <dbReference type="Proteomes" id="UP000006906"/>
    </source>
</evidence>
<dbReference type="Gramene" id="PNW78156">
    <property type="protein sequence ID" value="PNW78156"/>
    <property type="gene ID" value="CHLRE_10g466300v5"/>
</dbReference>
<dbReference type="FunCoup" id="A0A2K3DC91">
    <property type="interactions" value="1728"/>
</dbReference>
<dbReference type="InterPro" id="IPR001680">
    <property type="entry name" value="WD40_rpt"/>
</dbReference>
<name>A0A2K3DC91_CHLRE</name>
<dbReference type="KEGG" id="cre:CHLRE_10g466300v5"/>
<evidence type="ECO:0000256" key="1">
    <source>
        <dbReference type="SAM" id="MobiDB-lite"/>
    </source>
</evidence>
<dbReference type="Proteomes" id="UP000006906">
    <property type="component" value="Chromosome 10"/>
</dbReference>
<proteinExistence type="predicted"/>
<gene>
    <name evidence="2" type="ORF">CHLRE_10g466300v5</name>
</gene>
<dbReference type="PANTHER" id="PTHR14494">
    <property type="entry name" value="ALADIN/ADRACALIN/AAAS"/>
    <property type="match status" value="1"/>
</dbReference>
<dbReference type="Gene3D" id="2.130.10.10">
    <property type="entry name" value="YVTN repeat-like/Quinoprotein amine dehydrogenase"/>
    <property type="match status" value="1"/>
</dbReference>
<dbReference type="SMART" id="SM00320">
    <property type="entry name" value="WD40"/>
    <property type="match status" value="3"/>
</dbReference>
<dbReference type="OrthoDB" id="411991at2759"/>
<protein>
    <submittedName>
        <fullName evidence="2">Uncharacterized protein</fullName>
    </submittedName>
</protein>
<dbReference type="SUPFAM" id="SSF82171">
    <property type="entry name" value="DPP6 N-terminal domain-like"/>
    <property type="match status" value="1"/>
</dbReference>
<dbReference type="STRING" id="3055.A0A2K3DC91"/>
<sequence length="636" mass="60840">MSLFVPDLPPEGAKTLWEDRCTLVSVDDAHDASSAAKLVPSVVLLGPGAASGSGSCGGQLPPELAPQRVAVYPPDASSADGAEETGAGGTSRPTAASSSAPGSLLGRLAAPLLAPLTGPINLLWSTFLSGCQPRAAAPPLAWHPRQPWLAAADSAGRVQVVELPAAAPSGGGGRPAAAAGGGRSEVLVLGAAEGLGGAGGGGGGCCCRAVLAHEAVQPQALSLAWCPTSPGLLAVGSVGGVALWALSAAGEGRPPVAAAGRGSGPWLRHLRTRVPGARVTGLSWSPCGRLLAAASPGQAGLQVWEVASGSPAAVAAGPAAFDCVRWSPCGNYVFAAGTGSRHFYMFETQRWRWARWQTDGGAALSAPTAAAAATASATSPPPPPPASVVAAAWAPALPGRPAVLLAALSAPSATASAGGRATAAGSATAAAAPYLVAVHLVDAPPGLGAQLLPVALPDLQRAAAVAAGAGPAAAAATAGSGGGAAAASAAPVAVAVADMAWDAAGERLAVLLAPAAAGAAAGNMAAQHCVALYGTTTDPLVSCRLLGFARPPAGLCAAAAAAAAAGQDAGSSSPAPAPAAAPASLVLAPGGLCVARLRPSASGGSASSGPTASSGPAVVVSCRVGALGVYNLPCYF</sequence>
<dbReference type="RefSeq" id="XP_042920657.1">
    <property type="nucleotide sequence ID" value="XM_043067260.1"/>
</dbReference>
<dbReference type="PANTHER" id="PTHR14494:SF0">
    <property type="entry name" value="ALADIN"/>
    <property type="match status" value="1"/>
</dbReference>
<dbReference type="GO" id="GO:0005643">
    <property type="term" value="C:nuclear pore"/>
    <property type="evidence" value="ECO:0000318"/>
    <property type="project" value="GO_Central"/>
</dbReference>
<dbReference type="GO" id="GO:0006913">
    <property type="term" value="P:nucleocytoplasmic transport"/>
    <property type="evidence" value="ECO:0000318"/>
    <property type="project" value="GO_Central"/>
</dbReference>
<keyword evidence="3" id="KW-1185">Reference proteome</keyword>
<dbReference type="GeneID" id="66055195"/>
<dbReference type="EMBL" id="CM008971">
    <property type="protein sequence ID" value="PNW78156.1"/>
    <property type="molecule type" value="Genomic_DNA"/>
</dbReference>